<dbReference type="InterPro" id="IPR029063">
    <property type="entry name" value="SAM-dependent_MTases_sf"/>
</dbReference>
<proteinExistence type="inferred from homology"/>
<dbReference type="Pfam" id="PF03492">
    <property type="entry name" value="Methyltransf_7"/>
    <property type="match status" value="1"/>
</dbReference>
<accession>A0AAW2VZB6</accession>
<dbReference type="Gene3D" id="3.40.50.150">
    <property type="entry name" value="Vaccinia Virus protein VP39"/>
    <property type="match status" value="1"/>
</dbReference>
<protein>
    <submittedName>
        <fullName evidence="2">Uncharacterized protein</fullName>
    </submittedName>
</protein>
<comment type="similarity">
    <text evidence="1">Belongs to the methyltransferase superfamily. Type-7 methyltransferase family.</text>
</comment>
<comment type="caution">
    <text evidence="2">The sequence shown here is derived from an EMBL/GenBank/DDBJ whole genome shotgun (WGS) entry which is preliminary data.</text>
</comment>
<organism evidence="2">
    <name type="scientific">Sesamum latifolium</name>
    <dbReference type="NCBI Taxonomy" id="2727402"/>
    <lineage>
        <taxon>Eukaryota</taxon>
        <taxon>Viridiplantae</taxon>
        <taxon>Streptophyta</taxon>
        <taxon>Embryophyta</taxon>
        <taxon>Tracheophyta</taxon>
        <taxon>Spermatophyta</taxon>
        <taxon>Magnoliopsida</taxon>
        <taxon>eudicotyledons</taxon>
        <taxon>Gunneridae</taxon>
        <taxon>Pentapetalae</taxon>
        <taxon>asterids</taxon>
        <taxon>lamiids</taxon>
        <taxon>Lamiales</taxon>
        <taxon>Pedaliaceae</taxon>
        <taxon>Sesamum</taxon>
    </lineage>
</organism>
<reference evidence="2" key="2">
    <citation type="journal article" date="2024" name="Plant">
        <title>Genomic evolution and insights into agronomic trait innovations of Sesamum species.</title>
        <authorList>
            <person name="Miao H."/>
            <person name="Wang L."/>
            <person name="Qu L."/>
            <person name="Liu H."/>
            <person name="Sun Y."/>
            <person name="Le M."/>
            <person name="Wang Q."/>
            <person name="Wei S."/>
            <person name="Zheng Y."/>
            <person name="Lin W."/>
            <person name="Duan Y."/>
            <person name="Cao H."/>
            <person name="Xiong S."/>
            <person name="Wang X."/>
            <person name="Wei L."/>
            <person name="Li C."/>
            <person name="Ma Q."/>
            <person name="Ju M."/>
            <person name="Zhao R."/>
            <person name="Li G."/>
            <person name="Mu C."/>
            <person name="Tian Q."/>
            <person name="Mei H."/>
            <person name="Zhang T."/>
            <person name="Gao T."/>
            <person name="Zhang H."/>
        </authorList>
    </citation>
    <scope>NUCLEOTIDE SEQUENCE</scope>
    <source>
        <strain evidence="2">KEN1</strain>
    </source>
</reference>
<evidence type="ECO:0000313" key="2">
    <source>
        <dbReference type="EMBL" id="KAL0434369.1"/>
    </source>
</evidence>
<evidence type="ECO:0000256" key="1">
    <source>
        <dbReference type="ARBA" id="ARBA00007967"/>
    </source>
</evidence>
<reference evidence="2" key="1">
    <citation type="submission" date="2020-06" db="EMBL/GenBank/DDBJ databases">
        <authorList>
            <person name="Li T."/>
            <person name="Hu X."/>
            <person name="Zhang T."/>
            <person name="Song X."/>
            <person name="Zhang H."/>
            <person name="Dai N."/>
            <person name="Sheng W."/>
            <person name="Hou X."/>
            <person name="Wei L."/>
        </authorList>
    </citation>
    <scope>NUCLEOTIDE SEQUENCE</scope>
    <source>
        <strain evidence="2">KEN1</strain>
        <tissue evidence="2">Leaf</tissue>
    </source>
</reference>
<sequence length="112" mass="12587">MCSSMAWPAKSLCMAELGCSSGPHLRRRNSSAKHGHDQLPEFQIQLNDLPGNHFNSIFKSFAPSFHARLLQELGSSAPYYFYPEFLAPFMAGFLQQNICSFLQPHVALQVNK</sequence>
<dbReference type="InterPro" id="IPR005299">
    <property type="entry name" value="MeTrfase_7"/>
</dbReference>
<dbReference type="GO" id="GO:0008168">
    <property type="term" value="F:methyltransferase activity"/>
    <property type="evidence" value="ECO:0007669"/>
    <property type="project" value="InterPro"/>
</dbReference>
<name>A0AAW2VZB6_9LAMI</name>
<dbReference type="AlphaFoldDB" id="A0AAW2VZB6"/>
<dbReference type="SUPFAM" id="SSF53335">
    <property type="entry name" value="S-adenosyl-L-methionine-dependent methyltransferases"/>
    <property type="match status" value="1"/>
</dbReference>
<gene>
    <name evidence="2" type="ORF">Slati_2771200</name>
</gene>
<dbReference type="EMBL" id="JACGWN010000009">
    <property type="protein sequence ID" value="KAL0434369.1"/>
    <property type="molecule type" value="Genomic_DNA"/>
</dbReference>